<dbReference type="GO" id="GO:0032259">
    <property type="term" value="P:methylation"/>
    <property type="evidence" value="ECO:0007669"/>
    <property type="project" value="UniProtKB-KW"/>
</dbReference>
<dbReference type="PANTHER" id="PTHR43861">
    <property type="entry name" value="TRANS-ACONITATE 2-METHYLTRANSFERASE-RELATED"/>
    <property type="match status" value="1"/>
</dbReference>
<dbReference type="Pfam" id="PF13489">
    <property type="entry name" value="Methyltransf_23"/>
    <property type="match status" value="1"/>
</dbReference>
<keyword evidence="1" id="KW-0489">Methyltransferase</keyword>
<organism evidence="1 2">
    <name type="scientific">Vibrio algarum</name>
    <dbReference type="NCBI Taxonomy" id="3020714"/>
    <lineage>
        <taxon>Bacteria</taxon>
        <taxon>Pseudomonadati</taxon>
        <taxon>Pseudomonadota</taxon>
        <taxon>Gammaproteobacteria</taxon>
        <taxon>Vibrionales</taxon>
        <taxon>Vibrionaceae</taxon>
        <taxon>Vibrio</taxon>
    </lineage>
</organism>
<dbReference type="SUPFAM" id="SSF53335">
    <property type="entry name" value="S-adenosyl-L-methionine-dependent methyltransferases"/>
    <property type="match status" value="1"/>
</dbReference>
<comment type="caution">
    <text evidence="1">The sequence shown here is derived from an EMBL/GenBank/DDBJ whole genome shotgun (WGS) entry which is preliminary data.</text>
</comment>
<dbReference type="GO" id="GO:0008168">
    <property type="term" value="F:methyltransferase activity"/>
    <property type="evidence" value="ECO:0007669"/>
    <property type="project" value="UniProtKB-KW"/>
</dbReference>
<evidence type="ECO:0000313" key="2">
    <source>
        <dbReference type="Proteomes" id="UP001210678"/>
    </source>
</evidence>
<dbReference type="CDD" id="cd02440">
    <property type="entry name" value="AdoMet_MTases"/>
    <property type="match status" value="1"/>
</dbReference>
<keyword evidence="2" id="KW-1185">Reference proteome</keyword>
<evidence type="ECO:0000313" key="1">
    <source>
        <dbReference type="EMBL" id="MDB1122432.1"/>
    </source>
</evidence>
<reference evidence="1 2" key="1">
    <citation type="submission" date="2023-01" db="EMBL/GenBank/DDBJ databases">
        <title>Vibrio sp. KJ40-1 sp.nov, isolated from marine algae.</title>
        <authorList>
            <person name="Butt M."/>
            <person name="Kim J.M.J."/>
            <person name="Jeon C.O.C."/>
        </authorList>
    </citation>
    <scope>NUCLEOTIDE SEQUENCE [LARGE SCALE GENOMIC DNA]</scope>
    <source>
        <strain evidence="1 2">KJ40-1</strain>
    </source>
</reference>
<gene>
    <name evidence="1" type="ORF">PGX00_01195</name>
</gene>
<dbReference type="InterPro" id="IPR029063">
    <property type="entry name" value="SAM-dependent_MTases_sf"/>
</dbReference>
<dbReference type="EMBL" id="JAQLOI010000001">
    <property type="protein sequence ID" value="MDB1122432.1"/>
    <property type="molecule type" value="Genomic_DNA"/>
</dbReference>
<protein>
    <submittedName>
        <fullName evidence="1">Class I SAM-dependent methyltransferase</fullName>
    </submittedName>
</protein>
<name>A0ABT4YLZ9_9VIBR</name>
<proteinExistence type="predicted"/>
<dbReference type="Gene3D" id="3.40.50.150">
    <property type="entry name" value="Vaccinia Virus protein VP39"/>
    <property type="match status" value="1"/>
</dbReference>
<keyword evidence="1" id="KW-0808">Transferase</keyword>
<dbReference type="Proteomes" id="UP001210678">
    <property type="component" value="Unassembled WGS sequence"/>
</dbReference>
<accession>A0ABT4YLZ9</accession>
<dbReference type="RefSeq" id="WP_272132170.1">
    <property type="nucleotide sequence ID" value="NZ_JAQLOI010000001.1"/>
</dbReference>
<sequence length="377" mass="43953">MNNLLMSEFRKELLKTDCIPKELSHISLRYKELFLLDIENGNIELEEVTKCQCGCDFLEELAKIDRFALPFGSYICKKCGLVITSPRIKSASLPLYYDKYYHPLNYGQEHLEEQEALFEVGQGKKIFNVLKDFLPAKKTLKVLEVGAGTGNVLSELKDEALKYDIEIDELGTEYNQDCIDKAKKLGVNIIYGDLATAEKYGETFDVVILSHVFEHFIDLEYEVNLIKRLIKPDSLLYIEVPGILDLHNKKHYNRSFLGYLIHAHMYNFTMYSLSNLLFSFGFKPIFLNNKVESIFQLGEYYQHENEYVRVLNYLELISDLSFFDENQTLRRWHDSEKEKAKNTEDGMILKKKKARNTEDGMILKKKKSIKLILHMKT</sequence>